<dbReference type="RefSeq" id="WP_163659069.1">
    <property type="nucleotide sequence ID" value="NZ_QZCE01000001.1"/>
</dbReference>
<evidence type="ECO:0000313" key="2">
    <source>
        <dbReference type="EMBL" id="NEZ61192.1"/>
    </source>
</evidence>
<evidence type="ECO:0000256" key="1">
    <source>
        <dbReference type="SAM" id="MobiDB-lite"/>
    </source>
</evidence>
<reference evidence="2 3" key="1">
    <citation type="journal article" date="2020" name="Microb. Ecol.">
        <title>Ecogenomics of the Marine Benthic Filamentous Cyanobacterium Adonisia.</title>
        <authorList>
            <person name="Walter J.M."/>
            <person name="Coutinho F.H."/>
            <person name="Leomil L."/>
            <person name="Hargreaves P.I."/>
            <person name="Campeao M.E."/>
            <person name="Vieira V.V."/>
            <person name="Silva B.S."/>
            <person name="Fistarol G.O."/>
            <person name="Salomon P.S."/>
            <person name="Sawabe T."/>
            <person name="Mino S."/>
            <person name="Hosokawa M."/>
            <person name="Miyashita H."/>
            <person name="Maruyama F."/>
            <person name="van Verk M.C."/>
            <person name="Dutilh B.E."/>
            <person name="Thompson C.C."/>
            <person name="Thompson F.L."/>
        </authorList>
    </citation>
    <scope>NUCLEOTIDE SEQUENCE [LARGE SCALE GENOMIC DNA]</scope>
    <source>
        <strain evidence="2 3">CCMR0082</strain>
    </source>
</reference>
<proteinExistence type="predicted"/>
<protein>
    <submittedName>
        <fullName evidence="2">Uncharacterized protein</fullName>
    </submittedName>
</protein>
<feature type="compositionally biased region" description="Polar residues" evidence="1">
    <location>
        <begin position="19"/>
        <end position="39"/>
    </location>
</feature>
<organism evidence="2 3">
    <name type="scientific">Adonisia turfae CCMR0082</name>
    <dbReference type="NCBI Taxonomy" id="2304604"/>
    <lineage>
        <taxon>Bacteria</taxon>
        <taxon>Bacillati</taxon>
        <taxon>Cyanobacteriota</taxon>
        <taxon>Adonisia</taxon>
        <taxon>Adonisia turfae</taxon>
    </lineage>
</organism>
<dbReference type="EMBL" id="QZCE01000001">
    <property type="protein sequence ID" value="NEZ61192.1"/>
    <property type="molecule type" value="Genomic_DNA"/>
</dbReference>
<dbReference type="Proteomes" id="UP000473574">
    <property type="component" value="Unassembled WGS sequence"/>
</dbReference>
<comment type="caution">
    <text evidence="2">The sequence shown here is derived from an EMBL/GenBank/DDBJ whole genome shotgun (WGS) entry which is preliminary data.</text>
</comment>
<feature type="region of interest" description="Disordered" evidence="1">
    <location>
        <begin position="1"/>
        <end position="39"/>
    </location>
</feature>
<dbReference type="AlphaFoldDB" id="A0A6M0RZP7"/>
<name>A0A6M0RZP7_9CYAN</name>
<gene>
    <name evidence="2" type="ORF">D0962_00095</name>
</gene>
<sequence>MPIENKSTEAKQGKGFGGSTSSQASTGPSTQETPVDTSSMVQVIQNSAIQKVVNMVQQADATFTQLEDAGADAILTRESQVACRVLDKVAAGVISQAQKDSIPDAQNLQRQLSQALFEVNRTEAWRTCSAKEMASSNLLFGSPADAMKSAKALPGA</sequence>
<feature type="compositionally biased region" description="Basic and acidic residues" evidence="1">
    <location>
        <begin position="1"/>
        <end position="12"/>
    </location>
</feature>
<evidence type="ECO:0000313" key="3">
    <source>
        <dbReference type="Proteomes" id="UP000473574"/>
    </source>
</evidence>
<accession>A0A6M0RZP7</accession>